<proteinExistence type="predicted"/>
<dbReference type="RefSeq" id="WP_047292099.1">
    <property type="nucleotide sequence ID" value="NZ_NRSS01000004.1"/>
</dbReference>
<dbReference type="AlphaFoldDB" id="A0A2A2PI42"/>
<dbReference type="EMBL" id="NRST01000001">
    <property type="protein sequence ID" value="PAW55107.1"/>
    <property type="molecule type" value="Genomic_DNA"/>
</dbReference>
<comment type="caution">
    <text evidence="2">The sequence shown here is derived from an EMBL/GenBank/DDBJ whole genome shotgun (WGS) entry which is preliminary data.</text>
</comment>
<accession>A0A2A2PI42</accession>
<evidence type="ECO:0000313" key="2">
    <source>
        <dbReference type="EMBL" id="PAW55107.1"/>
    </source>
</evidence>
<protein>
    <recommendedName>
        <fullName evidence="1">DUF7683 domain-containing protein</fullName>
    </recommendedName>
</protein>
<evidence type="ECO:0000313" key="3">
    <source>
        <dbReference type="Proteomes" id="UP000217830"/>
    </source>
</evidence>
<dbReference type="InterPro" id="IPR056100">
    <property type="entry name" value="DUF7683"/>
</dbReference>
<sequence length="76" mass="8866">MKHIVEVFDQKTEVLLLSVDIAEHHEDALKVLMNWKQPEDEFDGYDLSEEQINILEDWTGKQLSGVNRIVQLVCIE</sequence>
<organism evidence="2 3">
    <name type="scientific">Pseudomonas moraviensis</name>
    <dbReference type="NCBI Taxonomy" id="321662"/>
    <lineage>
        <taxon>Bacteria</taxon>
        <taxon>Pseudomonadati</taxon>
        <taxon>Pseudomonadota</taxon>
        <taxon>Gammaproteobacteria</taxon>
        <taxon>Pseudomonadales</taxon>
        <taxon>Pseudomonadaceae</taxon>
        <taxon>Pseudomonas</taxon>
    </lineage>
</organism>
<gene>
    <name evidence="2" type="ORF">CKQ80_07265</name>
</gene>
<reference evidence="2 3" key="1">
    <citation type="submission" date="2017-08" db="EMBL/GenBank/DDBJ databases">
        <title>Draft Genome Sequence of Pseudomonas moraviensis TYU6, isolated from Taxus cuspidata by using PacBio Single-Molecule Real-Time Technology.</title>
        <authorList>
            <person name="Baek K.-H."/>
            <person name="Mishra A.K."/>
        </authorList>
    </citation>
    <scope>NUCLEOTIDE SEQUENCE [LARGE SCALE GENOMIC DNA]</scope>
    <source>
        <strain evidence="2 3">TYU6</strain>
    </source>
</reference>
<keyword evidence="3" id="KW-1185">Reference proteome</keyword>
<dbReference type="Pfam" id="PF24731">
    <property type="entry name" value="DUF7683"/>
    <property type="match status" value="1"/>
</dbReference>
<name>A0A2A2PI42_9PSED</name>
<evidence type="ECO:0000259" key="1">
    <source>
        <dbReference type="Pfam" id="PF24731"/>
    </source>
</evidence>
<feature type="domain" description="DUF7683" evidence="1">
    <location>
        <begin position="4"/>
        <end position="63"/>
    </location>
</feature>
<dbReference type="Proteomes" id="UP000217830">
    <property type="component" value="Unassembled WGS sequence"/>
</dbReference>